<sequence length="478" mass="52241">MLRTRLGHTLLATCAVALLALGAAPTSAEPDAGAPVAAKTNPEAAGESDTPDAVDAKLTQRFEAPEQARVGQRLELQLDVEHPAGASVHLPDAFGNPRWELADTRRDTVKGDAAGADKTTLTLDFQIFRPGSTTLPSFPVTVMTSEGASTQLATEPIEAKVVSVLPADKTPDMKPHRAPVAVWTDDYTLAWVGGGLLTALLAAGLTFVFARRREEEVGPPPRPAHIVALEKLSALTTDDLLDRGEYMLYYVRMSEAVREYLGRRYGFRGTELTTTEILDHLERVEWPAGLSHEDVREWLLHCDLIKFSGVIPARERAEQALRRGFSIVELTRPRDEAPDGEAESEESGSPESELPESESLEQPPPSESEKRDAEIEPRQPDSEDEKSRSSDDLAASQPESPDREKISQNPNVGAENTRRSREIKTWEGEIGDRSDDSKPVEDEDNGRSEDVKTLEDEDNGRPDQNTAKTPNTSDGGEA</sequence>
<keyword evidence="5" id="KW-1185">Reference proteome</keyword>
<accession>A0A5B8YBY7</accession>
<feature type="region of interest" description="Disordered" evidence="1">
    <location>
        <begin position="26"/>
        <end position="52"/>
    </location>
</feature>
<feature type="signal peptide" evidence="3">
    <location>
        <begin position="1"/>
        <end position="28"/>
    </location>
</feature>
<feature type="transmembrane region" description="Helical" evidence="2">
    <location>
        <begin position="189"/>
        <end position="210"/>
    </location>
</feature>
<dbReference type="AlphaFoldDB" id="A0A4Y6Q0Z5"/>
<dbReference type="Proteomes" id="UP000315995">
    <property type="component" value="Chromosome"/>
</dbReference>
<accession>A0A4Y6Q0Z5</accession>
<gene>
    <name evidence="4" type="ORF">FIV42_26215</name>
</gene>
<evidence type="ECO:0000313" key="5">
    <source>
        <dbReference type="Proteomes" id="UP000315995"/>
    </source>
</evidence>
<reference evidence="4 5" key="1">
    <citation type="submission" date="2019-06" db="EMBL/GenBank/DDBJ databases">
        <title>Persicimonas caeni gen. nov., sp. nov., a predatory bacterium isolated from solar saltern.</title>
        <authorList>
            <person name="Wang S."/>
        </authorList>
    </citation>
    <scope>NUCLEOTIDE SEQUENCE [LARGE SCALE GENOMIC DNA]</scope>
    <source>
        <strain evidence="4 5">YN101</strain>
    </source>
</reference>
<feature type="region of interest" description="Disordered" evidence="1">
    <location>
        <begin position="331"/>
        <end position="478"/>
    </location>
</feature>
<evidence type="ECO:0000256" key="2">
    <source>
        <dbReference type="SAM" id="Phobius"/>
    </source>
</evidence>
<keyword evidence="3" id="KW-0732">Signal</keyword>
<protein>
    <recommendedName>
        <fullName evidence="6">DUF4381 family protein</fullName>
    </recommendedName>
</protein>
<dbReference type="RefSeq" id="WP_141200554.1">
    <property type="nucleotide sequence ID" value="NZ_CP041186.1"/>
</dbReference>
<evidence type="ECO:0000313" key="4">
    <source>
        <dbReference type="EMBL" id="QDG54109.1"/>
    </source>
</evidence>
<feature type="compositionally biased region" description="Polar residues" evidence="1">
    <location>
        <begin position="462"/>
        <end position="478"/>
    </location>
</feature>
<evidence type="ECO:0000256" key="1">
    <source>
        <dbReference type="SAM" id="MobiDB-lite"/>
    </source>
</evidence>
<evidence type="ECO:0000256" key="3">
    <source>
        <dbReference type="SAM" id="SignalP"/>
    </source>
</evidence>
<keyword evidence="2" id="KW-1133">Transmembrane helix</keyword>
<proteinExistence type="predicted"/>
<evidence type="ECO:0008006" key="6">
    <source>
        <dbReference type="Google" id="ProtNLM"/>
    </source>
</evidence>
<name>A0A4Y6Q0Z5_PERCE</name>
<feature type="compositionally biased region" description="Basic and acidic residues" evidence="1">
    <location>
        <begin position="367"/>
        <end position="391"/>
    </location>
</feature>
<organism evidence="4 5">
    <name type="scientific">Persicimonas caeni</name>
    <dbReference type="NCBI Taxonomy" id="2292766"/>
    <lineage>
        <taxon>Bacteria</taxon>
        <taxon>Deltaproteobacteria</taxon>
        <taxon>Bradymonadales</taxon>
        <taxon>Bradymonadaceae</taxon>
        <taxon>Persicimonas</taxon>
    </lineage>
</organism>
<keyword evidence="2" id="KW-0472">Membrane</keyword>
<feature type="chain" id="PRO_5030106832" description="DUF4381 family protein" evidence="3">
    <location>
        <begin position="29"/>
        <end position="478"/>
    </location>
</feature>
<feature type="compositionally biased region" description="Basic and acidic residues" evidence="1">
    <location>
        <begin position="416"/>
        <end position="454"/>
    </location>
</feature>
<dbReference type="OrthoDB" id="9807384at2"/>
<feature type="compositionally biased region" description="Acidic residues" evidence="1">
    <location>
        <begin position="338"/>
        <end position="359"/>
    </location>
</feature>
<keyword evidence="2" id="KW-0812">Transmembrane</keyword>
<dbReference type="EMBL" id="CP041186">
    <property type="protein sequence ID" value="QDG54109.1"/>
    <property type="molecule type" value="Genomic_DNA"/>
</dbReference>